<dbReference type="EMBL" id="CAJZBQ010000051">
    <property type="protein sequence ID" value="CAG9330185.1"/>
    <property type="molecule type" value="Genomic_DNA"/>
</dbReference>
<dbReference type="SMART" id="SM00261">
    <property type="entry name" value="FU"/>
    <property type="match status" value="6"/>
</dbReference>
<dbReference type="PANTHER" id="PTHR15332:SF175">
    <property type="entry name" value="PROPROTEIN CONVERTASE SUBTILISIN_KEXIN TYPE 5-LIKE"/>
    <property type="match status" value="1"/>
</dbReference>
<dbReference type="SUPFAM" id="SSF57184">
    <property type="entry name" value="Growth factor receptor domain"/>
    <property type="match status" value="5"/>
</dbReference>
<accession>A0AAU9JZ47</accession>
<dbReference type="InterPro" id="IPR009030">
    <property type="entry name" value="Growth_fac_rcpt_cys_sf"/>
</dbReference>
<protein>
    <recommendedName>
        <fullName evidence="3">TNFR-Cys domain-containing protein</fullName>
    </recommendedName>
</protein>
<keyword evidence="2" id="KW-1185">Reference proteome</keyword>
<dbReference type="InterPro" id="IPR006212">
    <property type="entry name" value="Furin_repeat"/>
</dbReference>
<dbReference type="Proteomes" id="UP001162131">
    <property type="component" value="Unassembled WGS sequence"/>
</dbReference>
<organism evidence="1 2">
    <name type="scientific">Blepharisma stoltei</name>
    <dbReference type="NCBI Taxonomy" id="1481888"/>
    <lineage>
        <taxon>Eukaryota</taxon>
        <taxon>Sar</taxon>
        <taxon>Alveolata</taxon>
        <taxon>Ciliophora</taxon>
        <taxon>Postciliodesmatophora</taxon>
        <taxon>Heterotrichea</taxon>
        <taxon>Heterotrichida</taxon>
        <taxon>Blepharismidae</taxon>
        <taxon>Blepharisma</taxon>
    </lineage>
</organism>
<sequence length="474" mass="50322">MSEAPTCACPNNASLINKTCTCNTRYYFSSTTVCSSCQANCATCDSNPDTCDTCLDTLHMSAAPNCSCPVNSALVVNTCVCNSGYFYSSNTVCSACQNNCKTCSDTAESCLTCIDTVHMSAAPSCACPVLSTLIGDSCVCNEGYYFSSPYVCSPCNTNCAGCTDTAENCNACIDTTRMSEAPACACPAYAYQNGNVCQCNIGYYYSSPTTCSPCKNNCATCDTDHSTCDTCIDSVHMSSAPDCQCPARSTLVNGACVCNNGYYYSAATTCSRCSSQCTTCYQSSTNCGSCSDTTHMSSAPGCECPEQATLIGTSCLCNPGYYFSTDKTCSPIDTDCAPQCAQCSSYDFCTACNDRANTFLNTVTGTCRCWDPYASFDQTTRTCKCIQGYYLSSSGVCQICMPPCAQCSPSATFCTECNDFANMDLNVAKGSCKCKDSDFDFNPWTKACQSNLGSCETVINNLTNNTYINVTNIN</sequence>
<evidence type="ECO:0000313" key="2">
    <source>
        <dbReference type="Proteomes" id="UP001162131"/>
    </source>
</evidence>
<evidence type="ECO:0000313" key="1">
    <source>
        <dbReference type="EMBL" id="CAG9330185.1"/>
    </source>
</evidence>
<comment type="caution">
    <text evidence="1">The sequence shown here is derived from an EMBL/GenBank/DDBJ whole genome shotgun (WGS) entry which is preliminary data.</text>
</comment>
<dbReference type="PANTHER" id="PTHR15332">
    <property type="entry name" value="PROPROTEIN CONVERTASE SUBTILISIN_KEXIN TYPE 5-LIKE"/>
    <property type="match status" value="1"/>
</dbReference>
<proteinExistence type="predicted"/>
<reference evidence="1" key="1">
    <citation type="submission" date="2021-09" db="EMBL/GenBank/DDBJ databases">
        <authorList>
            <consortium name="AG Swart"/>
            <person name="Singh M."/>
            <person name="Singh A."/>
            <person name="Seah K."/>
            <person name="Emmerich C."/>
        </authorList>
    </citation>
    <scope>NUCLEOTIDE SEQUENCE</scope>
    <source>
        <strain evidence="1">ATCC30299</strain>
    </source>
</reference>
<evidence type="ECO:0008006" key="3">
    <source>
        <dbReference type="Google" id="ProtNLM"/>
    </source>
</evidence>
<dbReference type="AlphaFoldDB" id="A0AAU9JZ47"/>
<gene>
    <name evidence="1" type="ORF">BSTOLATCC_MIC50786</name>
</gene>
<name>A0AAU9JZ47_9CILI</name>